<dbReference type="GO" id="GO:0016987">
    <property type="term" value="F:sigma factor activity"/>
    <property type="evidence" value="ECO:0007669"/>
    <property type="project" value="UniProtKB-KW"/>
</dbReference>
<keyword evidence="3" id="KW-0731">Sigma factor</keyword>
<dbReference type="Pfam" id="PF08281">
    <property type="entry name" value="Sigma70_r4_2"/>
    <property type="match status" value="1"/>
</dbReference>
<evidence type="ECO:0000256" key="2">
    <source>
        <dbReference type="ARBA" id="ARBA00023015"/>
    </source>
</evidence>
<dbReference type="NCBIfam" id="TIGR02937">
    <property type="entry name" value="sigma70-ECF"/>
    <property type="match status" value="1"/>
</dbReference>
<organism evidence="8 9">
    <name type="scientific">Hydrogenophaga crocea</name>
    <dbReference type="NCBI Taxonomy" id="2716225"/>
    <lineage>
        <taxon>Bacteria</taxon>
        <taxon>Pseudomonadati</taxon>
        <taxon>Pseudomonadota</taxon>
        <taxon>Betaproteobacteria</taxon>
        <taxon>Burkholderiales</taxon>
        <taxon>Comamonadaceae</taxon>
        <taxon>Hydrogenophaga</taxon>
    </lineage>
</organism>
<dbReference type="InterPro" id="IPR013249">
    <property type="entry name" value="RNA_pol_sigma70_r4_t2"/>
</dbReference>
<dbReference type="KEGG" id="hcz:G9Q37_13020"/>
<dbReference type="InterPro" id="IPR013325">
    <property type="entry name" value="RNA_pol_sigma_r2"/>
</dbReference>
<gene>
    <name evidence="8" type="ORF">G9Q37_13020</name>
</gene>
<dbReference type="SUPFAM" id="SSF88946">
    <property type="entry name" value="Sigma2 domain of RNA polymerase sigma factors"/>
    <property type="match status" value="1"/>
</dbReference>
<dbReference type="GO" id="GO:0006352">
    <property type="term" value="P:DNA-templated transcription initiation"/>
    <property type="evidence" value="ECO:0007669"/>
    <property type="project" value="InterPro"/>
</dbReference>
<feature type="domain" description="RNA polymerase sigma factor 70 region 4 type 2" evidence="7">
    <location>
        <begin position="156"/>
        <end position="207"/>
    </location>
</feature>
<dbReference type="EMBL" id="CP049989">
    <property type="protein sequence ID" value="QIM52997.1"/>
    <property type="molecule type" value="Genomic_DNA"/>
</dbReference>
<dbReference type="PANTHER" id="PTHR43133">
    <property type="entry name" value="RNA POLYMERASE ECF-TYPE SIGMA FACTO"/>
    <property type="match status" value="1"/>
</dbReference>
<accession>A0A6G8IIG3</accession>
<sequence>MPAVLRLAAVAAGRPPPLGLCMASVAARARRGARRLLGLPATGWDLWHQACGGDPRAAEALVRQLTPTALALARQMLGRAEDAEDAVQDAFLRLWSAQVDDTRGAQIGTYFHTIVLNRCRSQLVRRRELSTEPEALTQLQDALQPAAPEPWPDAPALQQALLRLPARQRMALALWAYGDADAEAIARAFEIDTNAAHQLLHRAKRSLRSAWQEARA</sequence>
<protein>
    <submittedName>
        <fullName evidence="8">Sigma-70 family RNA polymerase sigma factor</fullName>
    </submittedName>
</protein>
<keyword evidence="5" id="KW-0804">Transcription</keyword>
<dbReference type="Pfam" id="PF04542">
    <property type="entry name" value="Sigma70_r2"/>
    <property type="match status" value="1"/>
</dbReference>
<evidence type="ECO:0000256" key="3">
    <source>
        <dbReference type="ARBA" id="ARBA00023082"/>
    </source>
</evidence>
<evidence type="ECO:0000259" key="6">
    <source>
        <dbReference type="Pfam" id="PF04542"/>
    </source>
</evidence>
<dbReference type="PANTHER" id="PTHR43133:SF8">
    <property type="entry name" value="RNA POLYMERASE SIGMA FACTOR HI_1459-RELATED"/>
    <property type="match status" value="1"/>
</dbReference>
<dbReference type="InterPro" id="IPR013324">
    <property type="entry name" value="RNA_pol_sigma_r3/r4-like"/>
</dbReference>
<evidence type="ECO:0000313" key="8">
    <source>
        <dbReference type="EMBL" id="QIM52997.1"/>
    </source>
</evidence>
<evidence type="ECO:0000313" key="9">
    <source>
        <dbReference type="Proteomes" id="UP000503162"/>
    </source>
</evidence>
<evidence type="ECO:0000256" key="1">
    <source>
        <dbReference type="ARBA" id="ARBA00010641"/>
    </source>
</evidence>
<evidence type="ECO:0000259" key="7">
    <source>
        <dbReference type="Pfam" id="PF08281"/>
    </source>
</evidence>
<keyword evidence="4" id="KW-0238">DNA-binding</keyword>
<dbReference type="AlphaFoldDB" id="A0A6G8IIG3"/>
<dbReference type="InterPro" id="IPR039425">
    <property type="entry name" value="RNA_pol_sigma-70-like"/>
</dbReference>
<evidence type="ECO:0000256" key="4">
    <source>
        <dbReference type="ARBA" id="ARBA00023125"/>
    </source>
</evidence>
<dbReference type="Proteomes" id="UP000503162">
    <property type="component" value="Chromosome"/>
</dbReference>
<comment type="similarity">
    <text evidence="1">Belongs to the sigma-70 factor family. ECF subfamily.</text>
</comment>
<keyword evidence="2" id="KW-0805">Transcription regulation</keyword>
<reference evidence="8 9" key="1">
    <citation type="submission" date="2020-03" db="EMBL/GenBank/DDBJ databases">
        <title>Hydrogenophaga sp. nov. isolated from cyanobacterial mat.</title>
        <authorList>
            <person name="Thorat V."/>
            <person name="Kirdat K."/>
            <person name="Tiwarekar B."/>
            <person name="Costa E.D."/>
            <person name="Yadav A."/>
        </authorList>
    </citation>
    <scope>NUCLEOTIDE SEQUENCE [LARGE SCALE GENOMIC DNA]</scope>
    <source>
        <strain evidence="8 9">BA0156</strain>
    </source>
</reference>
<dbReference type="InterPro" id="IPR007627">
    <property type="entry name" value="RNA_pol_sigma70_r2"/>
</dbReference>
<dbReference type="GO" id="GO:0003677">
    <property type="term" value="F:DNA binding"/>
    <property type="evidence" value="ECO:0007669"/>
    <property type="project" value="UniProtKB-KW"/>
</dbReference>
<name>A0A6G8IIG3_9BURK</name>
<dbReference type="InterPro" id="IPR036388">
    <property type="entry name" value="WH-like_DNA-bd_sf"/>
</dbReference>
<keyword evidence="9" id="KW-1185">Reference proteome</keyword>
<dbReference type="SUPFAM" id="SSF88659">
    <property type="entry name" value="Sigma3 and sigma4 domains of RNA polymerase sigma factors"/>
    <property type="match status" value="1"/>
</dbReference>
<dbReference type="InterPro" id="IPR014284">
    <property type="entry name" value="RNA_pol_sigma-70_dom"/>
</dbReference>
<dbReference type="Gene3D" id="1.10.10.10">
    <property type="entry name" value="Winged helix-like DNA-binding domain superfamily/Winged helix DNA-binding domain"/>
    <property type="match status" value="1"/>
</dbReference>
<dbReference type="RefSeq" id="WP_166227627.1">
    <property type="nucleotide sequence ID" value="NZ_CP049989.1"/>
</dbReference>
<proteinExistence type="inferred from homology"/>
<feature type="domain" description="RNA polymerase sigma-70 region 2" evidence="6">
    <location>
        <begin position="61"/>
        <end position="127"/>
    </location>
</feature>
<evidence type="ECO:0000256" key="5">
    <source>
        <dbReference type="ARBA" id="ARBA00023163"/>
    </source>
</evidence>
<dbReference type="Gene3D" id="1.10.1740.10">
    <property type="match status" value="1"/>
</dbReference>